<evidence type="ECO:0000256" key="18">
    <source>
        <dbReference type="PIRSR" id="PIRSR600829-4"/>
    </source>
</evidence>
<evidence type="ECO:0000256" key="12">
    <source>
        <dbReference type="ARBA" id="ARBA00023136"/>
    </source>
</evidence>
<evidence type="ECO:0000256" key="2">
    <source>
        <dbReference type="ARBA" id="ARBA00005967"/>
    </source>
</evidence>
<feature type="binding site" evidence="17">
    <location>
        <position position="90"/>
    </location>
    <ligand>
        <name>ATP</name>
        <dbReference type="ChEBI" id="CHEBI:30616"/>
    </ligand>
</feature>
<evidence type="ECO:0000256" key="1">
    <source>
        <dbReference type="ARBA" id="ARBA00004651"/>
    </source>
</evidence>
<feature type="binding site" evidence="16">
    <location>
        <position position="83"/>
    </location>
    <ligand>
        <name>substrate</name>
    </ligand>
</feature>
<evidence type="ECO:0000256" key="8">
    <source>
        <dbReference type="ARBA" id="ARBA00022777"/>
    </source>
</evidence>
<keyword evidence="10 19" id="KW-1133">Transmembrane helix</keyword>
<name>A0A7U3YMV2_DESPD</name>
<organism evidence="20 21">
    <name type="scientific">Desulfobulbus propionicus (strain ATCC 33891 / DSM 2032 / VKM B-1956 / 1pr3)</name>
    <dbReference type="NCBI Taxonomy" id="577650"/>
    <lineage>
        <taxon>Bacteria</taxon>
        <taxon>Pseudomonadati</taxon>
        <taxon>Thermodesulfobacteriota</taxon>
        <taxon>Desulfobulbia</taxon>
        <taxon>Desulfobulbales</taxon>
        <taxon>Desulfobulbaceae</taxon>
        <taxon>Desulfobulbus</taxon>
    </lineage>
</organism>
<sequence length="136" mass="14713">MRDKGDQEHKTVEPRPDSFSLRARIRSFRFALAGGRLLLVSQHNAWIHALATIAVIVAGLLVRLAVLEWTLLALAIGLVWAMEAVNTAVELLADEITLERRPRIGQAKDVAAFAVLAAAMAAVAVGLLVFLPHFAA</sequence>
<dbReference type="InterPro" id="IPR000829">
    <property type="entry name" value="DAGK"/>
</dbReference>
<evidence type="ECO:0000256" key="10">
    <source>
        <dbReference type="ARBA" id="ARBA00022989"/>
    </source>
</evidence>
<dbReference type="GO" id="GO:0005886">
    <property type="term" value="C:plasma membrane"/>
    <property type="evidence" value="ECO:0007669"/>
    <property type="project" value="UniProtKB-SubCell"/>
</dbReference>
<dbReference type="GO" id="GO:0016301">
    <property type="term" value="F:kinase activity"/>
    <property type="evidence" value="ECO:0007669"/>
    <property type="project" value="UniProtKB-KW"/>
</dbReference>
<feature type="binding site" evidence="17">
    <location>
        <begin position="108"/>
        <end position="109"/>
    </location>
    <ligand>
        <name>ATP</name>
        <dbReference type="ChEBI" id="CHEBI:30616"/>
    </ligand>
</feature>
<keyword evidence="18" id="KW-0460">Magnesium</keyword>
<dbReference type="Pfam" id="PF01219">
    <property type="entry name" value="DAGK_prokar"/>
    <property type="match status" value="1"/>
</dbReference>
<keyword evidence="14" id="KW-1208">Phospholipid metabolism</keyword>
<keyword evidence="5" id="KW-0808">Transferase</keyword>
<dbReference type="GO" id="GO:0046872">
    <property type="term" value="F:metal ion binding"/>
    <property type="evidence" value="ECO:0007669"/>
    <property type="project" value="UniProtKB-KW"/>
</dbReference>
<dbReference type="Proteomes" id="UP000006365">
    <property type="component" value="Chromosome"/>
</dbReference>
<comment type="similarity">
    <text evidence="2">Belongs to the bacterial diacylglycerol kinase family.</text>
</comment>
<evidence type="ECO:0000256" key="14">
    <source>
        <dbReference type="ARBA" id="ARBA00023264"/>
    </source>
</evidence>
<evidence type="ECO:0000256" key="19">
    <source>
        <dbReference type="SAM" id="Phobius"/>
    </source>
</evidence>
<evidence type="ECO:0000313" key="21">
    <source>
        <dbReference type="Proteomes" id="UP000006365"/>
    </source>
</evidence>
<evidence type="ECO:0000256" key="9">
    <source>
        <dbReference type="ARBA" id="ARBA00022840"/>
    </source>
</evidence>
<evidence type="ECO:0000256" key="16">
    <source>
        <dbReference type="PIRSR" id="PIRSR600829-2"/>
    </source>
</evidence>
<keyword evidence="18" id="KW-0479">Metal-binding</keyword>
<evidence type="ECO:0000256" key="17">
    <source>
        <dbReference type="PIRSR" id="PIRSR600829-3"/>
    </source>
</evidence>
<keyword evidence="6 19" id="KW-0812">Transmembrane</keyword>
<keyword evidence="7 17" id="KW-0547">Nucleotide-binding</keyword>
<dbReference type="Gene3D" id="1.10.287.3610">
    <property type="match status" value="1"/>
</dbReference>
<evidence type="ECO:0000256" key="5">
    <source>
        <dbReference type="ARBA" id="ARBA00022679"/>
    </source>
</evidence>
<keyword evidence="21" id="KW-1185">Reference proteome</keyword>
<dbReference type="PANTHER" id="PTHR34299:SF1">
    <property type="entry name" value="DIACYLGLYCEROL KINASE"/>
    <property type="match status" value="1"/>
</dbReference>
<dbReference type="GO" id="GO:0008654">
    <property type="term" value="P:phospholipid biosynthetic process"/>
    <property type="evidence" value="ECO:0007669"/>
    <property type="project" value="UniProtKB-KW"/>
</dbReference>
<evidence type="ECO:0000256" key="6">
    <source>
        <dbReference type="ARBA" id="ARBA00022692"/>
    </source>
</evidence>
<feature type="transmembrane region" description="Helical" evidence="19">
    <location>
        <begin position="71"/>
        <end position="89"/>
    </location>
</feature>
<evidence type="ECO:0000256" key="7">
    <source>
        <dbReference type="ARBA" id="ARBA00022741"/>
    </source>
</evidence>
<evidence type="ECO:0000313" key="20">
    <source>
        <dbReference type="EMBL" id="ADW18300.1"/>
    </source>
</evidence>
<dbReference type="InterPro" id="IPR033717">
    <property type="entry name" value="UDPK"/>
</dbReference>
<feature type="active site" description="Proton acceptor" evidence="15">
    <location>
        <position position="83"/>
    </location>
</feature>
<keyword evidence="8 20" id="KW-0418">Kinase</keyword>
<keyword evidence="3" id="KW-1003">Cell membrane</keyword>
<evidence type="ECO:0000256" key="3">
    <source>
        <dbReference type="ARBA" id="ARBA00022475"/>
    </source>
</evidence>
<dbReference type="PANTHER" id="PTHR34299">
    <property type="entry name" value="DIACYLGLYCEROL KINASE"/>
    <property type="match status" value="1"/>
</dbReference>
<keyword evidence="13" id="KW-0594">Phospholipid biosynthesis</keyword>
<dbReference type="InterPro" id="IPR036945">
    <property type="entry name" value="DAGK_sf"/>
</dbReference>
<dbReference type="KEGG" id="dpr:Despr_2155"/>
<gene>
    <name evidence="20" type="ordered locus">Despr_2155</name>
</gene>
<comment type="cofactor">
    <cofactor evidence="18">
        <name>Mg(2+)</name>
        <dbReference type="ChEBI" id="CHEBI:18420"/>
    </cofactor>
    <text evidence="18">Mn(2+), Zn(2+), Cd(2+) and Co(2+) support activity to lesser extents.</text>
</comment>
<keyword evidence="9 17" id="KW-0067">ATP-binding</keyword>
<keyword evidence="11" id="KW-0443">Lipid metabolism</keyword>
<dbReference type="EMBL" id="CP002364">
    <property type="protein sequence ID" value="ADW18300.1"/>
    <property type="molecule type" value="Genomic_DNA"/>
</dbReference>
<feature type="transmembrane region" description="Helical" evidence="19">
    <location>
        <begin position="110"/>
        <end position="131"/>
    </location>
</feature>
<evidence type="ECO:0000256" key="13">
    <source>
        <dbReference type="ARBA" id="ARBA00023209"/>
    </source>
</evidence>
<feature type="transmembrane region" description="Helical" evidence="19">
    <location>
        <begin position="45"/>
        <end position="65"/>
    </location>
</feature>
<keyword evidence="4" id="KW-0444">Lipid biosynthesis</keyword>
<dbReference type="GO" id="GO:0005524">
    <property type="term" value="F:ATP binding"/>
    <property type="evidence" value="ECO:0007669"/>
    <property type="project" value="UniProtKB-KW"/>
</dbReference>
<keyword evidence="12 19" id="KW-0472">Membrane</keyword>
<evidence type="ECO:0000256" key="11">
    <source>
        <dbReference type="ARBA" id="ARBA00023098"/>
    </source>
</evidence>
<proteinExistence type="inferred from homology"/>
<reference evidence="20 21" key="1">
    <citation type="journal article" date="2011" name="Stand. Genomic Sci.">
        <title>Complete genome sequence of Desulfobulbus propionicus type strain (1pr3).</title>
        <authorList>
            <person name="Pagani I."/>
            <person name="Lapidus A."/>
            <person name="Nolan M."/>
            <person name="Lucas S."/>
            <person name="Hammon N."/>
            <person name="Deshpande S."/>
            <person name="Cheng J.F."/>
            <person name="Chertkov O."/>
            <person name="Davenport K."/>
            <person name="Tapia R."/>
            <person name="Han C."/>
            <person name="Goodwin L."/>
            <person name="Pitluck S."/>
            <person name="Liolios K."/>
            <person name="Mavromatis K."/>
            <person name="Ivanova N."/>
            <person name="Mikhailova N."/>
            <person name="Pati A."/>
            <person name="Chen A."/>
            <person name="Palaniappan K."/>
            <person name="Land M."/>
            <person name="Hauser L."/>
            <person name="Chang Y.J."/>
            <person name="Jeffries C.D."/>
            <person name="Detter J.C."/>
            <person name="Brambilla E."/>
            <person name="Kannan K.P."/>
            <person name="Djao O.D."/>
            <person name="Rohde M."/>
            <person name="Pukall R."/>
            <person name="Spring S."/>
            <person name="Goker M."/>
            <person name="Sikorski J."/>
            <person name="Woyke T."/>
            <person name="Bristow J."/>
            <person name="Eisen J.A."/>
            <person name="Markowitz V."/>
            <person name="Hugenholtz P."/>
            <person name="Kyrpides N.C."/>
            <person name="Klenk H.P."/>
        </authorList>
    </citation>
    <scope>NUCLEOTIDE SEQUENCE [LARGE SCALE GENOMIC DNA]</scope>
    <source>
        <strain evidence="21">ATCC 33891 / DSM 2032 / 1pr3</strain>
    </source>
</reference>
<protein>
    <submittedName>
        <fullName evidence="20">Diacylglycerol kinase</fullName>
    </submittedName>
</protein>
<comment type="subcellular location">
    <subcellularLocation>
        <location evidence="1">Cell membrane</location>
        <topology evidence="1">Multi-pass membrane protein</topology>
    </subcellularLocation>
</comment>
<feature type="binding site" evidence="18">
    <location>
        <position position="90"/>
    </location>
    <ligand>
        <name>a divalent metal cation</name>
        <dbReference type="ChEBI" id="CHEBI:60240"/>
    </ligand>
</feature>
<accession>A0A7U3YMV2</accession>
<dbReference type="AlphaFoldDB" id="A0A7U3YMV2"/>
<evidence type="ECO:0000256" key="15">
    <source>
        <dbReference type="PIRSR" id="PIRSR600829-1"/>
    </source>
</evidence>
<evidence type="ECO:0000256" key="4">
    <source>
        <dbReference type="ARBA" id="ARBA00022516"/>
    </source>
</evidence>
<dbReference type="CDD" id="cd14265">
    <property type="entry name" value="UDPK_IM_like"/>
    <property type="match status" value="1"/>
</dbReference>